<proteinExistence type="predicted"/>
<reference evidence="1 2" key="1">
    <citation type="submission" date="2011-05" db="EMBL/GenBank/DDBJ databases">
        <title>Complete sequence of Desulfotomaculum carboxydivorans CO-1-SRB.</title>
        <authorList>
            <consortium name="US DOE Joint Genome Institute"/>
            <person name="Lucas S."/>
            <person name="Han J."/>
            <person name="Lapidus A."/>
            <person name="Cheng J.-F."/>
            <person name="Goodwin L."/>
            <person name="Pitluck S."/>
            <person name="Peters L."/>
            <person name="Mikhailova N."/>
            <person name="Lu M."/>
            <person name="Han C."/>
            <person name="Tapia R."/>
            <person name="Land M."/>
            <person name="Hauser L."/>
            <person name="Kyrpides N."/>
            <person name="Ivanova N."/>
            <person name="Pagani I."/>
            <person name="Stams A."/>
            <person name="Plugge C."/>
            <person name="Muyzer G."/>
            <person name="Kuever J."/>
            <person name="Parshina S."/>
            <person name="Ivanova A."/>
            <person name="Nazina T."/>
            <person name="Woyke T."/>
        </authorList>
    </citation>
    <scope>NUCLEOTIDE SEQUENCE [LARGE SCALE GENOMIC DNA]</scope>
    <source>
        <strain evidence="2">DSM 14880 / VKM B-2319 / CO-1-SRB</strain>
    </source>
</reference>
<dbReference type="AlphaFoldDB" id="F6B313"/>
<dbReference type="HOGENOM" id="CLU_3355788_0_0_9"/>
<dbReference type="STRING" id="868595.Desca_1047"/>
<name>F6B313_DESCC</name>
<gene>
    <name evidence="1" type="ordered locus">Desca_1047</name>
</gene>
<organism evidence="1 2">
    <name type="scientific">Desulfotomaculum nigrificans (strain DSM 14880 / VKM B-2319 / CO-1-SRB)</name>
    <name type="common">Desulfotomaculum carboxydivorans</name>
    <dbReference type="NCBI Taxonomy" id="868595"/>
    <lineage>
        <taxon>Bacteria</taxon>
        <taxon>Bacillati</taxon>
        <taxon>Bacillota</taxon>
        <taxon>Clostridia</taxon>
        <taxon>Eubacteriales</taxon>
        <taxon>Desulfotomaculaceae</taxon>
        <taxon>Desulfotomaculum</taxon>
    </lineage>
</organism>
<accession>F6B313</accession>
<protein>
    <submittedName>
        <fullName evidence="1">Uncharacterized protein</fullName>
    </submittedName>
</protein>
<keyword evidence="2" id="KW-1185">Reference proteome</keyword>
<dbReference type="KEGG" id="dca:Desca_1047"/>
<dbReference type="EMBL" id="CP002736">
    <property type="protein sequence ID" value="AEF93917.1"/>
    <property type="molecule type" value="Genomic_DNA"/>
</dbReference>
<evidence type="ECO:0000313" key="2">
    <source>
        <dbReference type="Proteomes" id="UP000009226"/>
    </source>
</evidence>
<sequence>MKKHAHCFSYQLMKEMTNGLKCELTGLQGNERIPYY</sequence>
<evidence type="ECO:0000313" key="1">
    <source>
        <dbReference type="EMBL" id="AEF93917.1"/>
    </source>
</evidence>
<dbReference type="Proteomes" id="UP000009226">
    <property type="component" value="Chromosome"/>
</dbReference>